<dbReference type="EMBL" id="VSRR010103939">
    <property type="protein sequence ID" value="MPC95909.1"/>
    <property type="molecule type" value="Genomic_DNA"/>
</dbReference>
<proteinExistence type="predicted"/>
<gene>
    <name evidence="2" type="ORF">E2C01_091139</name>
</gene>
<feature type="transmembrane region" description="Helical" evidence="1">
    <location>
        <begin position="58"/>
        <end position="81"/>
    </location>
</feature>
<evidence type="ECO:0000313" key="3">
    <source>
        <dbReference type="Proteomes" id="UP000324222"/>
    </source>
</evidence>
<evidence type="ECO:0000313" key="2">
    <source>
        <dbReference type="EMBL" id="MPC95909.1"/>
    </source>
</evidence>
<keyword evidence="1" id="KW-0812">Transmembrane</keyword>
<accession>A0A5B7JM71</accession>
<dbReference type="Proteomes" id="UP000324222">
    <property type="component" value="Unassembled WGS sequence"/>
</dbReference>
<dbReference type="AlphaFoldDB" id="A0A5B7JM71"/>
<organism evidence="2 3">
    <name type="scientific">Portunus trituberculatus</name>
    <name type="common">Swimming crab</name>
    <name type="synonym">Neptunus trituberculatus</name>
    <dbReference type="NCBI Taxonomy" id="210409"/>
    <lineage>
        <taxon>Eukaryota</taxon>
        <taxon>Metazoa</taxon>
        <taxon>Ecdysozoa</taxon>
        <taxon>Arthropoda</taxon>
        <taxon>Crustacea</taxon>
        <taxon>Multicrustacea</taxon>
        <taxon>Malacostraca</taxon>
        <taxon>Eumalacostraca</taxon>
        <taxon>Eucarida</taxon>
        <taxon>Decapoda</taxon>
        <taxon>Pleocyemata</taxon>
        <taxon>Brachyura</taxon>
        <taxon>Eubrachyura</taxon>
        <taxon>Portunoidea</taxon>
        <taxon>Portunidae</taxon>
        <taxon>Portuninae</taxon>
        <taxon>Portunus</taxon>
    </lineage>
</organism>
<protein>
    <submittedName>
        <fullName evidence="2">Uncharacterized protein</fullName>
    </submittedName>
</protein>
<keyword evidence="3" id="KW-1185">Reference proteome</keyword>
<evidence type="ECO:0000256" key="1">
    <source>
        <dbReference type="SAM" id="Phobius"/>
    </source>
</evidence>
<name>A0A5B7JM71_PORTR</name>
<reference evidence="2 3" key="1">
    <citation type="submission" date="2019-05" db="EMBL/GenBank/DDBJ databases">
        <title>Another draft genome of Portunus trituberculatus and its Hox gene families provides insights of decapod evolution.</title>
        <authorList>
            <person name="Jeong J.-H."/>
            <person name="Song I."/>
            <person name="Kim S."/>
            <person name="Choi T."/>
            <person name="Kim D."/>
            <person name="Ryu S."/>
            <person name="Kim W."/>
        </authorList>
    </citation>
    <scope>NUCLEOTIDE SEQUENCE [LARGE SCALE GENOMIC DNA]</scope>
    <source>
        <tissue evidence="2">Muscle</tissue>
    </source>
</reference>
<comment type="caution">
    <text evidence="2">The sequence shown here is derived from an EMBL/GenBank/DDBJ whole genome shotgun (WGS) entry which is preliminary data.</text>
</comment>
<keyword evidence="1" id="KW-0472">Membrane</keyword>
<sequence length="158" mass="17023">MKQVEAPTRRGCQVTVPCSAPHLRSPARLSRSRRALSAPGVRPRAASSVYTYRQQLPVTGACSLITGTAGVVVIVVVVVVVSGMRNLLLIEGDGRCSGLFIFIFFFQGFACDLDSWRDSALLASGFGLPACLSAYLWKCVTGFSGQSFYTTSETYVKD</sequence>
<keyword evidence="1" id="KW-1133">Transmembrane helix</keyword>